<dbReference type="GO" id="GO:0033204">
    <property type="term" value="F:ribonuclease P RNA binding"/>
    <property type="evidence" value="ECO:0007669"/>
    <property type="project" value="TreeGrafter"/>
</dbReference>
<evidence type="ECO:0000256" key="2">
    <source>
        <dbReference type="ARBA" id="ARBA00022694"/>
    </source>
</evidence>
<dbReference type="OMA" id="MQNYLDK"/>
<keyword evidence="4" id="KW-1185">Reference proteome</keyword>
<gene>
    <name evidence="3" type="ORF">DIURU_000318</name>
</gene>
<name>A0A642UYD1_DIURU</name>
<dbReference type="GO" id="GO:0030681">
    <property type="term" value="C:multimeric ribonuclease P complex"/>
    <property type="evidence" value="ECO:0007669"/>
    <property type="project" value="TreeGrafter"/>
</dbReference>
<evidence type="ECO:0000313" key="3">
    <source>
        <dbReference type="EMBL" id="KAA8907908.1"/>
    </source>
</evidence>
<accession>A0A642UYD1</accession>
<dbReference type="PANTHER" id="PTHR15441">
    <property type="entry name" value="RIBONUCLEASE P PROTEIN SUBUNIT P14"/>
    <property type="match status" value="1"/>
</dbReference>
<organism evidence="3 4">
    <name type="scientific">Diutina rugosa</name>
    <name type="common">Yeast</name>
    <name type="synonym">Candida rugosa</name>
    <dbReference type="NCBI Taxonomy" id="5481"/>
    <lineage>
        <taxon>Eukaryota</taxon>
        <taxon>Fungi</taxon>
        <taxon>Dikarya</taxon>
        <taxon>Ascomycota</taxon>
        <taxon>Saccharomycotina</taxon>
        <taxon>Pichiomycetes</taxon>
        <taxon>Debaryomycetaceae</taxon>
        <taxon>Diutina</taxon>
    </lineage>
</organism>
<protein>
    <submittedName>
        <fullName evidence="3">Uncharacterized protein</fullName>
    </submittedName>
</protein>
<dbReference type="EMBL" id="SWFT01000018">
    <property type="protein sequence ID" value="KAA8907908.1"/>
    <property type="molecule type" value="Genomic_DNA"/>
</dbReference>
<dbReference type="PANTHER" id="PTHR15441:SF2">
    <property type="entry name" value="RIBONUCLEASE P_MRP PROTEIN SUBUNIT POP5"/>
    <property type="match status" value="1"/>
</dbReference>
<dbReference type="GO" id="GO:0000172">
    <property type="term" value="C:ribonuclease MRP complex"/>
    <property type="evidence" value="ECO:0007669"/>
    <property type="project" value="TreeGrafter"/>
</dbReference>
<dbReference type="AlphaFoldDB" id="A0A642UYD1"/>
<dbReference type="Pfam" id="PF01900">
    <property type="entry name" value="RNase_P_Rpp14"/>
    <property type="match status" value="1"/>
</dbReference>
<proteinExistence type="inferred from homology"/>
<reference evidence="3 4" key="1">
    <citation type="submission" date="2019-07" db="EMBL/GenBank/DDBJ databases">
        <title>Genome assembly of two rare yeast pathogens: Diutina rugosa and Trichomonascus ciferrii.</title>
        <authorList>
            <person name="Mixao V."/>
            <person name="Saus E."/>
            <person name="Hansen A."/>
            <person name="Lass-Flor C."/>
            <person name="Gabaldon T."/>
        </authorList>
    </citation>
    <scope>NUCLEOTIDE SEQUENCE [LARGE SCALE GENOMIC DNA]</scope>
    <source>
        <strain evidence="3 4">CBS 613</strain>
    </source>
</reference>
<dbReference type="GeneID" id="54778971"/>
<dbReference type="GO" id="GO:0005730">
    <property type="term" value="C:nucleolus"/>
    <property type="evidence" value="ECO:0007669"/>
    <property type="project" value="TreeGrafter"/>
</dbReference>
<evidence type="ECO:0000313" key="4">
    <source>
        <dbReference type="Proteomes" id="UP000449547"/>
    </source>
</evidence>
<comment type="caution">
    <text evidence="3">The sequence shown here is derived from an EMBL/GenBank/DDBJ whole genome shotgun (WGS) entry which is preliminary data.</text>
</comment>
<dbReference type="SUPFAM" id="SSF160350">
    <property type="entry name" value="Rnp2-like"/>
    <property type="match status" value="1"/>
</dbReference>
<dbReference type="InterPro" id="IPR002759">
    <property type="entry name" value="Pop5/Rpp14/Rnp2-like"/>
</dbReference>
<dbReference type="GO" id="GO:0001682">
    <property type="term" value="P:tRNA 5'-leader removal"/>
    <property type="evidence" value="ECO:0007669"/>
    <property type="project" value="InterPro"/>
</dbReference>
<comment type="similarity">
    <text evidence="1">Belongs to the eukaryotic/archaeal RNase P protein component 2 family.</text>
</comment>
<dbReference type="InterPro" id="IPR038085">
    <property type="entry name" value="Rnp2-like_sf"/>
</dbReference>
<evidence type="ECO:0000256" key="1">
    <source>
        <dbReference type="ARBA" id="ARBA00010800"/>
    </source>
</evidence>
<dbReference type="RefSeq" id="XP_034014840.1">
    <property type="nucleotide sequence ID" value="XM_034155913.1"/>
</dbReference>
<dbReference type="OrthoDB" id="24745at2759"/>
<dbReference type="Gene3D" id="3.30.70.3250">
    <property type="entry name" value="Ribonuclease P, Pop5 subunit"/>
    <property type="match status" value="1"/>
</dbReference>
<keyword evidence="2" id="KW-0819">tRNA processing</keyword>
<dbReference type="VEuPathDB" id="FungiDB:DIURU_000318"/>
<dbReference type="Proteomes" id="UP000449547">
    <property type="component" value="Unassembled WGS sequence"/>
</dbReference>
<sequence length="154" mass="17200">MVRVKSRYVLFEILFPLDRATDDYGDYEESLTRLHKTSPSTFTAKQLARQIKQSVQDHYGDYGGGSTANLQVKYFSNKTSTGIVKVGRDHFEMVVAALALIDRLDSIPVIVRCLHVSGTVRKCQEWVMERNSTVVSSVNSSSALLDRKLAQLAG</sequence>